<feature type="transmembrane region" description="Helical" evidence="5">
    <location>
        <begin position="193"/>
        <end position="213"/>
    </location>
</feature>
<dbReference type="GO" id="GO:0005262">
    <property type="term" value="F:calcium channel activity"/>
    <property type="evidence" value="ECO:0007669"/>
    <property type="project" value="TreeGrafter"/>
</dbReference>
<organism evidence="7 8">
    <name type="scientific">Caenispirillum bisanense</name>
    <dbReference type="NCBI Taxonomy" id="414052"/>
    <lineage>
        <taxon>Bacteria</taxon>
        <taxon>Pseudomonadati</taxon>
        <taxon>Pseudomonadota</taxon>
        <taxon>Alphaproteobacteria</taxon>
        <taxon>Rhodospirillales</taxon>
        <taxon>Novispirillaceae</taxon>
        <taxon>Caenispirillum</taxon>
    </lineage>
</organism>
<feature type="transmembrane region" description="Helical" evidence="5">
    <location>
        <begin position="324"/>
        <end position="343"/>
    </location>
</feature>
<dbReference type="PANTHER" id="PTHR10846:SF8">
    <property type="entry name" value="INNER MEMBRANE PROTEIN YRBG"/>
    <property type="match status" value="1"/>
</dbReference>
<proteinExistence type="predicted"/>
<feature type="transmembrane region" description="Helical" evidence="5">
    <location>
        <begin position="112"/>
        <end position="134"/>
    </location>
</feature>
<dbReference type="EMBL" id="OCNJ01000001">
    <property type="protein sequence ID" value="SOD89243.1"/>
    <property type="molecule type" value="Genomic_DNA"/>
</dbReference>
<evidence type="ECO:0000259" key="6">
    <source>
        <dbReference type="Pfam" id="PF01699"/>
    </source>
</evidence>
<dbReference type="AlphaFoldDB" id="A0A286G167"/>
<evidence type="ECO:0000256" key="1">
    <source>
        <dbReference type="ARBA" id="ARBA00004141"/>
    </source>
</evidence>
<dbReference type="OrthoDB" id="153124at2"/>
<evidence type="ECO:0000256" key="4">
    <source>
        <dbReference type="ARBA" id="ARBA00023136"/>
    </source>
</evidence>
<accession>A0A286G167</accession>
<dbReference type="InterPro" id="IPR004837">
    <property type="entry name" value="NaCa_Exmemb"/>
</dbReference>
<gene>
    <name evidence="7" type="ORF">SAMN05421508_101160</name>
</gene>
<dbReference type="InterPro" id="IPR004481">
    <property type="entry name" value="K/Na/Ca-exchanger"/>
</dbReference>
<name>A0A286G167_9PROT</name>
<evidence type="ECO:0000313" key="7">
    <source>
        <dbReference type="EMBL" id="SOD89243.1"/>
    </source>
</evidence>
<keyword evidence="2 5" id="KW-0812">Transmembrane</keyword>
<sequence length="344" mass="35640">MILDLSGLALVWVWLLFAACAGVILVVGSRLAATADELADRTGLGEAITGAVLLGASTSLPGIVTSVTTAAWGLPELASSNAVGGIAAQTVFLAVGDFFLRRTNLEHAAASLANMAQGTLLLMLLALPLAAAAAPDFTIWSIHPATPFMLALWVYAMNMIRGIHHNPMWRPQQTDDTVAEEDQPDDDSGRGLATVWVIFAVLAVVCGSAGFLLAEAGVSISRRTGLGETAVGALMTGVATSLPELVTTVTAIRKGALTLAVAGIIGGNAFDVLFLAMADIAYRDGSLYHAMSDRSLFVTALAIIMTGALLLGMLRRERHGPMGIGFESMAILGLYAAALPVILG</sequence>
<dbReference type="Pfam" id="PF01699">
    <property type="entry name" value="Na_Ca_ex"/>
    <property type="match status" value="2"/>
</dbReference>
<feature type="transmembrane region" description="Helical" evidence="5">
    <location>
        <begin position="48"/>
        <end position="72"/>
    </location>
</feature>
<reference evidence="7 8" key="1">
    <citation type="submission" date="2017-09" db="EMBL/GenBank/DDBJ databases">
        <authorList>
            <person name="Ehlers B."/>
            <person name="Leendertz F.H."/>
        </authorList>
    </citation>
    <scope>NUCLEOTIDE SEQUENCE [LARGE SCALE GENOMIC DNA]</scope>
    <source>
        <strain evidence="7 8">USBA 140</strain>
    </source>
</reference>
<dbReference type="GO" id="GO:0006874">
    <property type="term" value="P:intracellular calcium ion homeostasis"/>
    <property type="evidence" value="ECO:0007669"/>
    <property type="project" value="TreeGrafter"/>
</dbReference>
<feature type="transmembrane region" description="Helical" evidence="5">
    <location>
        <begin position="78"/>
        <end position="100"/>
    </location>
</feature>
<dbReference type="Gene3D" id="1.20.1420.30">
    <property type="entry name" value="NCX, central ion-binding region"/>
    <property type="match status" value="2"/>
</dbReference>
<keyword evidence="4 5" id="KW-0472">Membrane</keyword>
<feature type="transmembrane region" description="Helical" evidence="5">
    <location>
        <begin position="6"/>
        <end position="27"/>
    </location>
</feature>
<evidence type="ECO:0000313" key="8">
    <source>
        <dbReference type="Proteomes" id="UP000219621"/>
    </source>
</evidence>
<evidence type="ECO:0000256" key="2">
    <source>
        <dbReference type="ARBA" id="ARBA00022692"/>
    </source>
</evidence>
<keyword evidence="3 5" id="KW-1133">Transmembrane helix</keyword>
<dbReference type="GO" id="GO:0008273">
    <property type="term" value="F:calcium, potassium:sodium antiporter activity"/>
    <property type="evidence" value="ECO:0007669"/>
    <property type="project" value="TreeGrafter"/>
</dbReference>
<feature type="transmembrane region" description="Helical" evidence="5">
    <location>
        <begin position="294"/>
        <end position="312"/>
    </location>
</feature>
<comment type="subcellular location">
    <subcellularLocation>
        <location evidence="1">Membrane</location>
        <topology evidence="1">Multi-pass membrane protein</topology>
    </subcellularLocation>
</comment>
<dbReference type="RefSeq" id="WP_097277078.1">
    <property type="nucleotide sequence ID" value="NZ_OCNJ01000001.1"/>
</dbReference>
<feature type="domain" description="Sodium/calcium exchanger membrane region" evidence="6">
    <location>
        <begin position="13"/>
        <end position="149"/>
    </location>
</feature>
<protein>
    <submittedName>
        <fullName evidence="7">Cation:H+ antiporter</fullName>
    </submittedName>
</protein>
<keyword evidence="8" id="KW-1185">Reference proteome</keyword>
<feature type="transmembrane region" description="Helical" evidence="5">
    <location>
        <begin position="259"/>
        <end position="282"/>
    </location>
</feature>
<dbReference type="PANTHER" id="PTHR10846">
    <property type="entry name" value="SODIUM/POTASSIUM/CALCIUM EXCHANGER"/>
    <property type="match status" value="1"/>
</dbReference>
<dbReference type="GO" id="GO:0005886">
    <property type="term" value="C:plasma membrane"/>
    <property type="evidence" value="ECO:0007669"/>
    <property type="project" value="TreeGrafter"/>
</dbReference>
<evidence type="ECO:0000256" key="5">
    <source>
        <dbReference type="SAM" id="Phobius"/>
    </source>
</evidence>
<dbReference type="Proteomes" id="UP000219621">
    <property type="component" value="Unassembled WGS sequence"/>
</dbReference>
<feature type="domain" description="Sodium/calcium exchanger membrane region" evidence="6">
    <location>
        <begin position="195"/>
        <end position="339"/>
    </location>
</feature>
<dbReference type="InterPro" id="IPR044880">
    <property type="entry name" value="NCX_ion-bd_dom_sf"/>
</dbReference>
<evidence type="ECO:0000256" key="3">
    <source>
        <dbReference type="ARBA" id="ARBA00022989"/>
    </source>
</evidence>